<evidence type="ECO:0000313" key="3">
    <source>
        <dbReference type="EMBL" id="CAA9290367.1"/>
    </source>
</evidence>
<evidence type="ECO:0000256" key="1">
    <source>
        <dbReference type="SAM" id="MobiDB-lite"/>
    </source>
</evidence>
<gene>
    <name evidence="3" type="ORF">AVDCRST_MAG26-4042</name>
</gene>
<reference evidence="3" key="1">
    <citation type="submission" date="2020-02" db="EMBL/GenBank/DDBJ databases">
        <authorList>
            <person name="Meier V. D."/>
        </authorList>
    </citation>
    <scope>NUCLEOTIDE SEQUENCE</scope>
    <source>
        <strain evidence="3">AVDCRST_MAG26</strain>
    </source>
</reference>
<sequence length="353" mass="38891">MADERQLSPEDRALFEAEVERLRREELPRAREEEIKAAAQRAVQRDLELERESSREELDGEVARATAESVDEERAEARREAPSKVVMLAIFLILLIFILAATGRLRGLFSRDASGEGTRAGASSGLAGVLSGPTTTPIGMVGGQPLALNPQFSGRGNPDAGGVDPPGAIVPQVAGVDPFFWPYYADRDGLRVFGLPISPVTAVNGRTVQWFERARLEYWPEYAGTPYEIQPGLVGREYTDGRTFPQQTFFPSRPGLVFFGETSHGVGGRFLEYWTAHGGLDIFGYPISEEIPEVLEDGRIHTVQYFERARMELHPQLPVGEQVLLGLLGRALYLQEPRPEVLPAPQPTAVSLP</sequence>
<dbReference type="AlphaFoldDB" id="A0A6J4JXY3"/>
<organism evidence="3">
    <name type="scientific">uncultured Chloroflexia bacterium</name>
    <dbReference type="NCBI Taxonomy" id="1672391"/>
    <lineage>
        <taxon>Bacteria</taxon>
        <taxon>Bacillati</taxon>
        <taxon>Chloroflexota</taxon>
        <taxon>Chloroflexia</taxon>
        <taxon>environmental samples</taxon>
    </lineage>
</organism>
<accession>A0A6J4JXY3</accession>
<keyword evidence="2" id="KW-0472">Membrane</keyword>
<proteinExistence type="predicted"/>
<feature type="region of interest" description="Disordered" evidence="1">
    <location>
        <begin position="46"/>
        <end position="78"/>
    </location>
</feature>
<keyword evidence="2" id="KW-0812">Transmembrane</keyword>
<keyword evidence="2" id="KW-1133">Transmembrane helix</keyword>
<dbReference type="EMBL" id="CADCTK010000946">
    <property type="protein sequence ID" value="CAA9290367.1"/>
    <property type="molecule type" value="Genomic_DNA"/>
</dbReference>
<name>A0A6J4JXY3_9CHLR</name>
<protein>
    <submittedName>
        <fullName evidence="3">Uncharacterized protein</fullName>
    </submittedName>
</protein>
<feature type="transmembrane region" description="Helical" evidence="2">
    <location>
        <begin position="85"/>
        <end position="105"/>
    </location>
</feature>
<evidence type="ECO:0000256" key="2">
    <source>
        <dbReference type="SAM" id="Phobius"/>
    </source>
</evidence>
<feature type="compositionally biased region" description="Basic and acidic residues" evidence="1">
    <location>
        <begin position="46"/>
        <end position="57"/>
    </location>
</feature>